<dbReference type="Gene3D" id="3.90.1200.10">
    <property type="match status" value="1"/>
</dbReference>
<keyword evidence="1" id="KW-0808">Transferase</keyword>
<organism evidence="5 8">
    <name type="scientific">Helicobacter typhlonius</name>
    <dbReference type="NCBI Taxonomy" id="76936"/>
    <lineage>
        <taxon>Bacteria</taxon>
        <taxon>Pseudomonadati</taxon>
        <taxon>Campylobacterota</taxon>
        <taxon>Epsilonproteobacteria</taxon>
        <taxon>Campylobacterales</taxon>
        <taxon>Helicobacteraceae</taxon>
        <taxon>Helicobacter</taxon>
    </lineage>
</organism>
<keyword evidence="2" id="KW-0548">Nucleotidyltransferase</keyword>
<dbReference type="AlphaFoldDB" id="A0A099UBA6"/>
<dbReference type="Proteomes" id="UP000064525">
    <property type="component" value="Chromosome I"/>
</dbReference>
<dbReference type="GeneID" id="78150436"/>
<feature type="domain" description="Nucleotidyl transferase" evidence="3">
    <location>
        <begin position="4"/>
        <end position="111"/>
    </location>
</feature>
<dbReference type="SUPFAM" id="SSF53448">
    <property type="entry name" value="Nucleotide-diphospho-sugar transferases"/>
    <property type="match status" value="1"/>
</dbReference>
<dbReference type="PANTHER" id="PTHR43584">
    <property type="entry name" value="NUCLEOTIDYL TRANSFERASE"/>
    <property type="match status" value="1"/>
</dbReference>
<dbReference type="Proteomes" id="UP000029925">
    <property type="component" value="Unassembled WGS sequence"/>
</dbReference>
<accession>A0A099UBA6</accession>
<dbReference type="SUPFAM" id="SSF56112">
    <property type="entry name" value="Protein kinase-like (PK-like)"/>
    <property type="match status" value="1"/>
</dbReference>
<dbReference type="InterPro" id="IPR029044">
    <property type="entry name" value="Nucleotide-diphossugar_trans"/>
</dbReference>
<evidence type="ECO:0000256" key="1">
    <source>
        <dbReference type="ARBA" id="ARBA00022679"/>
    </source>
</evidence>
<dbReference type="KEGG" id="hty:BN2458_PEG0057"/>
<proteinExistence type="predicted"/>
<evidence type="ECO:0000259" key="3">
    <source>
        <dbReference type="Pfam" id="PF00483"/>
    </source>
</evidence>
<dbReference type="Pfam" id="PF01636">
    <property type="entry name" value="APH"/>
    <property type="match status" value="1"/>
</dbReference>
<reference evidence="5" key="2">
    <citation type="submission" date="2015-11" db="EMBL/GenBank/DDBJ databases">
        <authorList>
            <person name="Zhang Y."/>
            <person name="Guo Z."/>
        </authorList>
    </citation>
    <scope>NUCLEOTIDE SEQUENCE</scope>
    <source>
        <strain evidence="5">1</strain>
    </source>
</reference>
<sequence>MHIIIQAGGKGTRLEGLTKNKPKCLVPVDNLPIIFHIFQKFCNDRFTIIADYKADVLEKYLKCFASKVDYKIIKAAGGGTISGIKDALKSQGDNEPFMILWCDLILSHNFTIPCEKGNYIGISKDFECRWSYIDNQFINEPSKENGVAGLFIFENKKYLADIKQEGAFVTWLKYQNIPFKRLNLNGSKEIGTLLSYADNNESAPKCRPFNAITFNDDMVTKCGINEQGRQIAINEIAWYEYVKNLNFDYIPHIYAYQPLTMKRVQGKNIYEYDCLTFSQKKEILLATINALNELHNLQPKQSANDKDTEQTYITKTFERLSLVQPLIPFADKEFIKINGHYYKNVFFNKEALINALKNVFPQYFCLIHGDCTFSNLMFDTFHMKVAFIDPRGYFGDTKIFGDEDYDWAKLYYSLKGDYDQFNLKKFTLDIQDNEVEFAIKPNNWADMEEFFFDNLPLVNKRKIKLLHAVIWLSLTTYAWEDYDSICGAFYNGIVKLGEVL</sequence>
<dbReference type="EMBL" id="JRPF02000007">
    <property type="protein sequence ID" value="TLD78297.1"/>
    <property type="molecule type" value="Genomic_DNA"/>
</dbReference>
<gene>
    <name evidence="5" type="ORF">BN2458_PEG0057</name>
    <name evidence="6" type="ORF">LS75_006740</name>
</gene>
<dbReference type="STRING" id="76936.BN2458_PEG0057"/>
<keyword evidence="7" id="KW-1185">Reference proteome</keyword>
<evidence type="ECO:0000313" key="5">
    <source>
        <dbReference type="EMBL" id="CUU38944.1"/>
    </source>
</evidence>
<dbReference type="GO" id="GO:0016779">
    <property type="term" value="F:nucleotidyltransferase activity"/>
    <property type="evidence" value="ECO:0007669"/>
    <property type="project" value="UniProtKB-KW"/>
</dbReference>
<dbReference type="Pfam" id="PF00483">
    <property type="entry name" value="NTP_transferase"/>
    <property type="match status" value="1"/>
</dbReference>
<dbReference type="OrthoDB" id="9814110at2"/>
<dbReference type="RefSeq" id="WP_034343589.1">
    <property type="nucleotide sequence ID" value="NZ_CAOSOC010000023.1"/>
</dbReference>
<dbReference type="Gene3D" id="3.90.550.10">
    <property type="entry name" value="Spore Coat Polysaccharide Biosynthesis Protein SpsA, Chain A"/>
    <property type="match status" value="1"/>
</dbReference>
<feature type="domain" description="Aminoglycoside phosphotransferase" evidence="4">
    <location>
        <begin position="259"/>
        <end position="389"/>
    </location>
</feature>
<name>A0A099UBA6_9HELI</name>
<reference evidence="8" key="3">
    <citation type="submission" date="2015-11" db="EMBL/GenBank/DDBJ databases">
        <authorList>
            <person name="Anvar S.Y."/>
        </authorList>
    </citation>
    <scope>NUCLEOTIDE SEQUENCE [LARGE SCALE GENOMIC DNA]</scope>
</reference>
<dbReference type="InterPro" id="IPR002575">
    <property type="entry name" value="Aminoglycoside_PTrfase"/>
</dbReference>
<dbReference type="InterPro" id="IPR050065">
    <property type="entry name" value="GlmU-like"/>
</dbReference>
<reference evidence="6 7" key="1">
    <citation type="journal article" date="2014" name="Genome Announc.">
        <title>Draft genome sequences of eight enterohepatic helicobacter species isolated from both laboratory and wild rodents.</title>
        <authorList>
            <person name="Sheh A."/>
            <person name="Shen Z."/>
            <person name="Fox J.G."/>
        </authorList>
    </citation>
    <scope>NUCLEOTIDE SEQUENCE [LARGE SCALE GENOMIC DNA]</scope>
    <source>
        <strain evidence="6 7">MIT 98-6810</strain>
    </source>
</reference>
<dbReference type="InterPro" id="IPR005835">
    <property type="entry name" value="NTP_transferase_dom"/>
</dbReference>
<dbReference type="PANTHER" id="PTHR43584:SF8">
    <property type="entry name" value="N-ACETYLMURAMATE ALPHA-1-PHOSPHATE URIDYLYLTRANSFERASE"/>
    <property type="match status" value="1"/>
</dbReference>
<evidence type="ECO:0000313" key="8">
    <source>
        <dbReference type="Proteomes" id="UP000064525"/>
    </source>
</evidence>
<protein>
    <submittedName>
        <fullName evidence="5">Capsular polysaccharide biosynthesis protein</fullName>
    </submittedName>
    <submittedName>
        <fullName evidence="6">NDP-sugar synthase</fullName>
    </submittedName>
</protein>
<dbReference type="EMBL" id="LN907858">
    <property type="protein sequence ID" value="CUU38944.1"/>
    <property type="molecule type" value="Genomic_DNA"/>
</dbReference>
<dbReference type="InterPro" id="IPR011009">
    <property type="entry name" value="Kinase-like_dom_sf"/>
</dbReference>
<evidence type="ECO:0000259" key="4">
    <source>
        <dbReference type="Pfam" id="PF01636"/>
    </source>
</evidence>
<dbReference type="PATRIC" id="fig|76936.10.peg.57"/>
<evidence type="ECO:0000256" key="2">
    <source>
        <dbReference type="ARBA" id="ARBA00022695"/>
    </source>
</evidence>
<evidence type="ECO:0000313" key="7">
    <source>
        <dbReference type="Proteomes" id="UP000029925"/>
    </source>
</evidence>
<evidence type="ECO:0000313" key="6">
    <source>
        <dbReference type="EMBL" id="TLD78297.1"/>
    </source>
</evidence>